<evidence type="ECO:0000313" key="8">
    <source>
        <dbReference type="Proteomes" id="UP000216998"/>
    </source>
</evidence>
<keyword evidence="1 4" id="KW-0662">Pyridine nucleotide biosynthesis</keyword>
<keyword evidence="8" id="KW-1185">Reference proteome</keyword>
<feature type="binding site" evidence="4">
    <location>
        <position position="168"/>
    </location>
    <ligand>
        <name>pyridoxal 5'-phosphate</name>
        <dbReference type="ChEBI" id="CHEBI:597326"/>
    </ligand>
</feature>
<comment type="caution">
    <text evidence="7">The sequence shown here is derived from an EMBL/GenBank/DDBJ whole genome shotgun (WGS) entry which is preliminary data.</text>
</comment>
<dbReference type="GO" id="GO:0043420">
    <property type="term" value="P:anthranilate metabolic process"/>
    <property type="evidence" value="ECO:0007669"/>
    <property type="project" value="TreeGrafter"/>
</dbReference>
<comment type="pathway">
    <text evidence="4 6">Amino-acid degradation; L-kynurenine degradation; L-alanine and anthranilate from L-kynurenine: step 1/1.</text>
</comment>
<dbReference type="Pfam" id="PF22580">
    <property type="entry name" value="KYNU_C"/>
    <property type="match status" value="1"/>
</dbReference>
<dbReference type="InterPro" id="IPR015424">
    <property type="entry name" value="PyrdxlP-dep_Trfase"/>
</dbReference>
<evidence type="ECO:0000256" key="5">
    <source>
        <dbReference type="NCBIfam" id="TIGR01814"/>
    </source>
</evidence>
<evidence type="ECO:0000256" key="1">
    <source>
        <dbReference type="ARBA" id="ARBA00022642"/>
    </source>
</evidence>
<dbReference type="GO" id="GO:0030429">
    <property type="term" value="F:kynureninase activity"/>
    <property type="evidence" value="ECO:0007669"/>
    <property type="project" value="UniProtKB-UniRule"/>
</dbReference>
<dbReference type="HAMAP" id="MF_01970">
    <property type="entry name" value="Kynureninase"/>
    <property type="match status" value="1"/>
</dbReference>
<dbReference type="GO" id="GO:0019441">
    <property type="term" value="P:L-tryptophan catabolic process to kynurenine"/>
    <property type="evidence" value="ECO:0007669"/>
    <property type="project" value="TreeGrafter"/>
</dbReference>
<comment type="cofactor">
    <cofactor evidence="4 6">
        <name>pyridoxal 5'-phosphate</name>
        <dbReference type="ChEBI" id="CHEBI:597326"/>
    </cofactor>
</comment>
<dbReference type="UniPathway" id="UPA00253">
    <property type="reaction ID" value="UER00329"/>
</dbReference>
<organism evidence="7 8">
    <name type="scientific">Niveispirillum lacus</name>
    <dbReference type="NCBI Taxonomy" id="1981099"/>
    <lineage>
        <taxon>Bacteria</taxon>
        <taxon>Pseudomonadati</taxon>
        <taxon>Pseudomonadota</taxon>
        <taxon>Alphaproteobacteria</taxon>
        <taxon>Rhodospirillales</taxon>
        <taxon>Azospirillaceae</taxon>
        <taxon>Niveispirillum</taxon>
    </lineage>
</organism>
<dbReference type="InterPro" id="IPR015421">
    <property type="entry name" value="PyrdxlP-dep_Trfase_major"/>
</dbReference>
<accession>A0A255YZ31</accession>
<comment type="similarity">
    <text evidence="4 6">Belongs to the kynureninase family.</text>
</comment>
<comment type="catalytic activity">
    <reaction evidence="4 6">
        <text>L-kynurenine + H2O = anthranilate + L-alanine + H(+)</text>
        <dbReference type="Rhea" id="RHEA:16813"/>
        <dbReference type="ChEBI" id="CHEBI:15377"/>
        <dbReference type="ChEBI" id="CHEBI:15378"/>
        <dbReference type="ChEBI" id="CHEBI:16567"/>
        <dbReference type="ChEBI" id="CHEBI:57959"/>
        <dbReference type="ChEBI" id="CHEBI:57972"/>
        <dbReference type="EC" id="3.7.1.3"/>
    </reaction>
</comment>
<protein>
    <recommendedName>
        <fullName evidence="4 5">Kynureninase</fullName>
        <ecNumber evidence="4 5">3.7.1.3</ecNumber>
    </recommendedName>
    <alternativeName>
        <fullName evidence="4">L-kynurenine hydrolase</fullName>
    </alternativeName>
</protein>
<dbReference type="InterPro" id="IPR010111">
    <property type="entry name" value="Kynureninase"/>
</dbReference>
<evidence type="ECO:0000256" key="2">
    <source>
        <dbReference type="ARBA" id="ARBA00022801"/>
    </source>
</evidence>
<comment type="pathway">
    <text evidence="4 6">Cofactor biosynthesis; NAD(+) biosynthesis; quinolinate from L-kynurenine: step 2/3.</text>
</comment>
<feature type="binding site" evidence="4">
    <location>
        <begin position="126"/>
        <end position="129"/>
    </location>
    <ligand>
        <name>pyridoxal 5'-phosphate</name>
        <dbReference type="ChEBI" id="CHEBI:597326"/>
    </ligand>
</feature>
<feature type="binding site" evidence="4">
    <location>
        <position position="197"/>
    </location>
    <ligand>
        <name>pyridoxal 5'-phosphate</name>
        <dbReference type="ChEBI" id="CHEBI:597326"/>
    </ligand>
</feature>
<dbReference type="Proteomes" id="UP000216998">
    <property type="component" value="Unassembled WGS sequence"/>
</dbReference>
<gene>
    <name evidence="4 7" type="primary">kynU</name>
    <name evidence="7" type="ORF">CHU95_10750</name>
</gene>
<dbReference type="EC" id="3.7.1.3" evidence="4 5"/>
<feature type="binding site" evidence="4">
    <location>
        <position position="222"/>
    </location>
    <ligand>
        <name>pyridoxal 5'-phosphate</name>
        <dbReference type="ChEBI" id="CHEBI:597326"/>
    </ligand>
</feature>
<dbReference type="PANTHER" id="PTHR14084">
    <property type="entry name" value="KYNURENINASE"/>
    <property type="match status" value="1"/>
</dbReference>
<dbReference type="GO" id="GO:0030170">
    <property type="term" value="F:pyridoxal phosphate binding"/>
    <property type="evidence" value="ECO:0007669"/>
    <property type="project" value="UniProtKB-UniRule"/>
</dbReference>
<dbReference type="RefSeq" id="WP_094456347.1">
    <property type="nucleotide sequence ID" value="NZ_NOXU01000028.1"/>
</dbReference>
<evidence type="ECO:0000313" key="7">
    <source>
        <dbReference type="EMBL" id="OYQ34497.1"/>
    </source>
</evidence>
<dbReference type="GO" id="GO:0009435">
    <property type="term" value="P:NAD+ biosynthetic process"/>
    <property type="evidence" value="ECO:0007669"/>
    <property type="project" value="UniProtKB-UniRule"/>
</dbReference>
<dbReference type="Gene3D" id="3.90.1150.10">
    <property type="entry name" value="Aspartate Aminotransferase, domain 1"/>
    <property type="match status" value="1"/>
</dbReference>
<dbReference type="OrthoDB" id="9812626at2"/>
<dbReference type="PIRSF" id="PIRSF038800">
    <property type="entry name" value="KYNU"/>
    <property type="match status" value="1"/>
</dbReference>
<proteinExistence type="inferred from homology"/>
<dbReference type="InterPro" id="IPR015422">
    <property type="entry name" value="PyrdxlP-dep_Trfase_small"/>
</dbReference>
<evidence type="ECO:0000256" key="3">
    <source>
        <dbReference type="ARBA" id="ARBA00022898"/>
    </source>
</evidence>
<keyword evidence="2 4" id="KW-0378">Hydrolase</keyword>
<dbReference type="AlphaFoldDB" id="A0A255YZ31"/>
<dbReference type="EMBL" id="NOXU01000028">
    <property type="protein sequence ID" value="OYQ34497.1"/>
    <property type="molecule type" value="Genomic_DNA"/>
</dbReference>
<feature type="binding site" evidence="4">
    <location>
        <position position="200"/>
    </location>
    <ligand>
        <name>pyridoxal 5'-phosphate</name>
        <dbReference type="ChEBI" id="CHEBI:597326"/>
    </ligand>
</feature>
<evidence type="ECO:0000256" key="6">
    <source>
        <dbReference type="PIRNR" id="PIRNR038800"/>
    </source>
</evidence>
<dbReference type="Gene3D" id="3.40.640.10">
    <property type="entry name" value="Type I PLP-dependent aspartate aminotransferase-like (Major domain)"/>
    <property type="match status" value="1"/>
</dbReference>
<evidence type="ECO:0000256" key="4">
    <source>
        <dbReference type="HAMAP-Rule" id="MF_01970"/>
    </source>
</evidence>
<name>A0A255YZ31_9PROT</name>
<comment type="subunit">
    <text evidence="4 6">Homodimer.</text>
</comment>
<comment type="catalytic activity">
    <reaction evidence="6">
        <text>3-hydroxy-L-kynurenine + H2O = 3-hydroxyanthranilate + L-alanine + H(+)</text>
        <dbReference type="Rhea" id="RHEA:25143"/>
        <dbReference type="ChEBI" id="CHEBI:15377"/>
        <dbReference type="ChEBI" id="CHEBI:15378"/>
        <dbReference type="ChEBI" id="CHEBI:36559"/>
        <dbReference type="ChEBI" id="CHEBI:57972"/>
        <dbReference type="ChEBI" id="CHEBI:58125"/>
        <dbReference type="EC" id="3.7.1.3"/>
    </reaction>
</comment>
<feature type="binding site" evidence="4">
    <location>
        <position position="98"/>
    </location>
    <ligand>
        <name>pyridoxal 5'-phosphate</name>
        <dbReference type="ChEBI" id="CHEBI:597326"/>
    </ligand>
</feature>
<feature type="binding site" evidence="4">
    <location>
        <position position="99"/>
    </location>
    <ligand>
        <name>pyridoxal 5'-phosphate</name>
        <dbReference type="ChEBI" id="CHEBI:597326"/>
    </ligand>
</feature>
<feature type="binding site" evidence="4">
    <location>
        <position position="252"/>
    </location>
    <ligand>
        <name>pyridoxal 5'-phosphate</name>
        <dbReference type="ChEBI" id="CHEBI:597326"/>
    </ligand>
</feature>
<dbReference type="UniPathway" id="UPA00334">
    <property type="reaction ID" value="UER00455"/>
</dbReference>
<dbReference type="PANTHER" id="PTHR14084:SF0">
    <property type="entry name" value="KYNURENINASE"/>
    <property type="match status" value="1"/>
</dbReference>
<reference evidence="7 8" key="1">
    <citation type="submission" date="2017-07" db="EMBL/GenBank/DDBJ databases">
        <title>Niveispirillum cyanobacteriorum sp. nov., isolated from cyanobacterial aggregates in a eutrophic lake.</title>
        <authorList>
            <person name="Cai H."/>
        </authorList>
    </citation>
    <scope>NUCLEOTIDE SEQUENCE [LARGE SCALE GENOMIC DNA]</scope>
    <source>
        <strain evidence="8">TH1-14</strain>
    </source>
</reference>
<feature type="modified residue" description="N6-(pyridoxal phosphate)lysine" evidence="4">
    <location>
        <position position="223"/>
    </location>
</feature>
<dbReference type="GO" id="GO:0097053">
    <property type="term" value="P:L-kynurenine catabolic process"/>
    <property type="evidence" value="ECO:0007669"/>
    <property type="project" value="UniProtKB-UniRule"/>
</dbReference>
<dbReference type="GO" id="GO:0005737">
    <property type="term" value="C:cytoplasm"/>
    <property type="evidence" value="ECO:0007669"/>
    <property type="project" value="UniProtKB-UniRule"/>
</dbReference>
<feature type="binding site" evidence="4">
    <location>
        <position position="278"/>
    </location>
    <ligand>
        <name>pyridoxal 5'-phosphate</name>
        <dbReference type="ChEBI" id="CHEBI:597326"/>
    </ligand>
</feature>
<sequence length="411" mass="44451">MTITRAMLEALDKGDPLAPFRDEFDLPPDVLYLDGNSLGVLPKAAKARMVRAVEQEWGRGLIRSWNEAGWIDMPGRVGAAIAGLIGAHADEVIVADSTSVNIFKLAAAALRLRPGRRIILSEPGNFPTDLYMLQGLTMFLGGAVEVRTVAPADLPTALTDEVALLLLTQVHYKTGRMHDMADLTARAHAVGALTLWDLSHSAGALEVNLNGAGADFAVGCGYKYLNGGPGAPAFLFVARRHQADAVQPLSGWMGHAAPFAFDDTYRPADGMRRHLCGTPPILGLSALEEGVAIMARADRSHIREKSQRLGDLFITLVEQMCGDVFGLISPREAGQRGSHVSLSHLDGYAIMQALIARGVIGDFRAPDALRFGFTPLYLRYVDLWEAVAHLANIMQSGEYRQDRFQTKAAVT</sequence>
<dbReference type="SUPFAM" id="SSF53383">
    <property type="entry name" value="PLP-dependent transferases"/>
    <property type="match status" value="1"/>
</dbReference>
<keyword evidence="3 4" id="KW-0663">Pyridoxal phosphate</keyword>
<dbReference type="NCBIfam" id="TIGR01814">
    <property type="entry name" value="kynureninase"/>
    <property type="match status" value="1"/>
</dbReference>
<comment type="function">
    <text evidence="4 6">Catalyzes the cleavage of L-kynurenine (L-Kyn) and L-3-hydroxykynurenine (L-3OHKyn) into anthranilic acid (AA) and 3-hydroxyanthranilic acid (3-OHAA), respectively.</text>
</comment>
<dbReference type="GO" id="GO:0019805">
    <property type="term" value="P:quinolinate biosynthetic process"/>
    <property type="evidence" value="ECO:0007669"/>
    <property type="project" value="UniProtKB-UniRule"/>
</dbReference>